<dbReference type="EMBL" id="JAIRBM010000014">
    <property type="protein sequence ID" value="MBZ6078035.1"/>
    <property type="molecule type" value="Genomic_DNA"/>
</dbReference>
<dbReference type="Proteomes" id="UP000704176">
    <property type="component" value="Unassembled WGS sequence"/>
</dbReference>
<reference evidence="3 4" key="1">
    <citation type="submission" date="2021-09" db="EMBL/GenBank/DDBJ databases">
        <title>The complete genome sequence of a new microorganism.</title>
        <authorList>
            <person name="Zi Z."/>
        </authorList>
    </citation>
    <scope>NUCLEOTIDE SEQUENCE [LARGE SCALE GENOMIC DNA]</scope>
    <source>
        <strain evidence="3 4">WGZ8</strain>
    </source>
</reference>
<dbReference type="PANTHER" id="PTHR11014">
    <property type="entry name" value="PEPTIDASE M20 FAMILY MEMBER"/>
    <property type="match status" value="1"/>
</dbReference>
<evidence type="ECO:0000313" key="4">
    <source>
        <dbReference type="Proteomes" id="UP000704176"/>
    </source>
</evidence>
<comment type="caution">
    <text evidence="3">The sequence shown here is derived from an EMBL/GenBank/DDBJ whole genome shotgun (WGS) entry which is preliminary data.</text>
</comment>
<dbReference type="SUPFAM" id="SSF55031">
    <property type="entry name" value="Bacterial exopeptidase dimerisation domain"/>
    <property type="match status" value="1"/>
</dbReference>
<dbReference type="Gene3D" id="3.30.70.360">
    <property type="match status" value="1"/>
</dbReference>
<keyword evidence="1" id="KW-0378">Hydrolase</keyword>
<dbReference type="PIRSF" id="PIRSF005962">
    <property type="entry name" value="Pept_M20D_amidohydro"/>
    <property type="match status" value="1"/>
</dbReference>
<dbReference type="NCBIfam" id="TIGR01891">
    <property type="entry name" value="amidohydrolases"/>
    <property type="match status" value="1"/>
</dbReference>
<proteinExistence type="predicted"/>
<feature type="domain" description="Peptidase M20 dimerisation" evidence="2">
    <location>
        <begin position="188"/>
        <end position="282"/>
    </location>
</feature>
<dbReference type="InterPro" id="IPR002933">
    <property type="entry name" value="Peptidase_M20"/>
</dbReference>
<dbReference type="Pfam" id="PF07687">
    <property type="entry name" value="M20_dimer"/>
    <property type="match status" value="1"/>
</dbReference>
<dbReference type="InterPro" id="IPR017439">
    <property type="entry name" value="Amidohydrolase"/>
</dbReference>
<dbReference type="Pfam" id="PF01546">
    <property type="entry name" value="Peptidase_M20"/>
    <property type="match status" value="1"/>
</dbReference>
<dbReference type="InterPro" id="IPR036264">
    <property type="entry name" value="Bact_exopeptidase_dim_dom"/>
</dbReference>
<gene>
    <name evidence="3" type="ORF">K9B37_17345</name>
</gene>
<sequence>MPVINRVTELAPEIVAWRQHLHRNPELLFDLDLTSAFVAEKLRTFGCDTIKTGVGRCGVVAVIQGRSDHSGRRIGLRADMDALPIEEISGSEYRSQTPGKMHACGHDGHTALLLGAAKYLAETRNFDGEAVLIFQPAEEGAQGARLMLDEGLIECFGIQEIYGMHNLPGLGVGHIAVRAGPVMAAADTFRITLTGKGAHAAMPHTGRDPILTACHLVTALQSIVSRDVDSMERAVVSVGRISAGDAFNVIPQTAEILGTVRTFSPAVQDLIEARLREIADHTAATFRATAEISYTRDVPGVINHAEQAAFAECVARDVFGDAHVLTDMPAMMGAEDFSQMLYARPGAFLFLGNGASAALHHPAYDFNDEAIPHGVSFWARLIETAMPVGNV</sequence>
<evidence type="ECO:0000313" key="3">
    <source>
        <dbReference type="EMBL" id="MBZ6078035.1"/>
    </source>
</evidence>
<dbReference type="Gene3D" id="3.40.630.10">
    <property type="entry name" value="Zn peptidases"/>
    <property type="match status" value="1"/>
</dbReference>
<name>A0ABS7VR82_9HYPH</name>
<dbReference type="InterPro" id="IPR011650">
    <property type="entry name" value="Peptidase_M20_dimer"/>
</dbReference>
<evidence type="ECO:0000256" key="1">
    <source>
        <dbReference type="ARBA" id="ARBA00022801"/>
    </source>
</evidence>
<accession>A0ABS7VR82</accession>
<dbReference type="SUPFAM" id="SSF53187">
    <property type="entry name" value="Zn-dependent exopeptidases"/>
    <property type="match status" value="1"/>
</dbReference>
<dbReference type="CDD" id="cd05666">
    <property type="entry name" value="M20_Acy1-like"/>
    <property type="match status" value="1"/>
</dbReference>
<dbReference type="RefSeq" id="WP_224314787.1">
    <property type="nucleotide sequence ID" value="NZ_JAIRBM010000014.1"/>
</dbReference>
<dbReference type="PANTHER" id="PTHR11014:SF63">
    <property type="entry name" value="METALLOPEPTIDASE, PUTATIVE (AFU_ORTHOLOGUE AFUA_6G09600)-RELATED"/>
    <property type="match status" value="1"/>
</dbReference>
<protein>
    <submittedName>
        <fullName evidence="3">Amidohydrolase</fullName>
    </submittedName>
</protein>
<evidence type="ECO:0000259" key="2">
    <source>
        <dbReference type="Pfam" id="PF07687"/>
    </source>
</evidence>
<organism evidence="3 4">
    <name type="scientific">Microvirga puerhi</name>
    <dbReference type="NCBI Taxonomy" id="2876078"/>
    <lineage>
        <taxon>Bacteria</taxon>
        <taxon>Pseudomonadati</taxon>
        <taxon>Pseudomonadota</taxon>
        <taxon>Alphaproteobacteria</taxon>
        <taxon>Hyphomicrobiales</taxon>
        <taxon>Methylobacteriaceae</taxon>
        <taxon>Microvirga</taxon>
    </lineage>
</organism>
<keyword evidence="4" id="KW-1185">Reference proteome</keyword>